<protein>
    <submittedName>
        <fullName evidence="1">Uncharacterized protein</fullName>
    </submittedName>
</protein>
<name>A0A2A2ZNB7_MYCAV</name>
<organism evidence="1 2">
    <name type="scientific">Mycobacterium avium</name>
    <dbReference type="NCBI Taxonomy" id="1764"/>
    <lineage>
        <taxon>Bacteria</taxon>
        <taxon>Bacillati</taxon>
        <taxon>Actinomycetota</taxon>
        <taxon>Actinomycetes</taxon>
        <taxon>Mycobacteriales</taxon>
        <taxon>Mycobacteriaceae</taxon>
        <taxon>Mycobacterium</taxon>
        <taxon>Mycobacterium avium complex (MAC)</taxon>
    </lineage>
</organism>
<gene>
    <name evidence="1" type="ORF">CKJ66_04835</name>
</gene>
<evidence type="ECO:0000313" key="1">
    <source>
        <dbReference type="EMBL" id="PBA27928.1"/>
    </source>
</evidence>
<dbReference type="EMBL" id="NSFD01000005">
    <property type="protein sequence ID" value="PBA27928.1"/>
    <property type="molecule type" value="Genomic_DNA"/>
</dbReference>
<evidence type="ECO:0000313" key="2">
    <source>
        <dbReference type="Proteomes" id="UP000217768"/>
    </source>
</evidence>
<dbReference type="AlphaFoldDB" id="A0A2A2ZNB7"/>
<proteinExistence type="predicted"/>
<sequence>MQAINVHREITDAQLSRQITDNGLAVRISQYRDRPGMADGVAAQVQDNLTSSLDQWNGLIGPFYDVAGVARRLDISTDAVQHRARRHQLLGCMTSDGTLVFPTFQIDQDGTVLPGLADILAILSSATDDRWQVALWMTTPSTQLHGRTPVDALKRQETQVVRLLAIRTAGRWRPRYNADCAD</sequence>
<comment type="caution">
    <text evidence="1">The sequence shown here is derived from an EMBL/GenBank/DDBJ whole genome shotgun (WGS) entry which is preliminary data.</text>
</comment>
<accession>A0A2A2ZNB7</accession>
<dbReference type="Proteomes" id="UP000217768">
    <property type="component" value="Unassembled WGS sequence"/>
</dbReference>
<reference evidence="1 2" key="1">
    <citation type="submission" date="2017-08" db="EMBL/GenBank/DDBJ databases">
        <title>Phylogenetic analysis of Mycobacterium avium complex whole genomes.</title>
        <authorList>
            <person name="Caverly L.J."/>
            <person name="Spilker T."/>
            <person name="Lipuma J."/>
        </authorList>
    </citation>
    <scope>NUCLEOTIDE SEQUENCE [LARGE SCALE GENOMIC DNA]</scope>
    <source>
        <strain evidence="1 2">FLAC0165</strain>
    </source>
</reference>